<dbReference type="InterPro" id="IPR008974">
    <property type="entry name" value="TRAF-like"/>
</dbReference>
<dbReference type="SUPFAM" id="SSF49599">
    <property type="entry name" value="TRAF domain-like"/>
    <property type="match status" value="1"/>
</dbReference>
<dbReference type="SUPFAM" id="SSF54695">
    <property type="entry name" value="POZ domain"/>
    <property type="match status" value="1"/>
</dbReference>
<evidence type="ECO:0000256" key="1">
    <source>
        <dbReference type="ARBA" id="ARBA00004906"/>
    </source>
</evidence>
<feature type="compositionally biased region" description="Basic residues" evidence="3">
    <location>
        <begin position="13"/>
        <end position="23"/>
    </location>
</feature>
<dbReference type="CDD" id="cd00121">
    <property type="entry name" value="MATH"/>
    <property type="match status" value="1"/>
</dbReference>
<evidence type="ECO:0000256" key="2">
    <source>
        <dbReference type="ARBA" id="ARBA00010846"/>
    </source>
</evidence>
<dbReference type="InterPro" id="IPR056423">
    <property type="entry name" value="BACK_BPM_SPOP"/>
</dbReference>
<dbReference type="Proteomes" id="UP000008021">
    <property type="component" value="Chromosome 10"/>
</dbReference>
<evidence type="ECO:0000259" key="4">
    <source>
        <dbReference type="PROSITE" id="PS50097"/>
    </source>
</evidence>
<dbReference type="Pfam" id="PF24570">
    <property type="entry name" value="BACK_BPM_SPOP"/>
    <property type="match status" value="1"/>
</dbReference>
<dbReference type="PROSITE" id="PS50144">
    <property type="entry name" value="MATH"/>
    <property type="match status" value="1"/>
</dbReference>
<dbReference type="SMART" id="SM00225">
    <property type="entry name" value="BTB"/>
    <property type="match status" value="1"/>
</dbReference>
<dbReference type="Gene3D" id="2.60.210.10">
    <property type="entry name" value="Apoptosis, Tumor Necrosis Factor Receptor Associated Protein 2, Chain A"/>
    <property type="match status" value="1"/>
</dbReference>
<dbReference type="STRING" id="40149.A0A0E0EY90"/>
<keyword evidence="7" id="KW-1185">Reference proteome</keyword>
<dbReference type="PROSITE" id="PS50097">
    <property type="entry name" value="BTB"/>
    <property type="match status" value="1"/>
</dbReference>
<dbReference type="InterPro" id="IPR045005">
    <property type="entry name" value="BPM1-6"/>
</dbReference>
<dbReference type="Pfam" id="PF22486">
    <property type="entry name" value="MATH_2"/>
    <property type="match status" value="1"/>
</dbReference>
<dbReference type="Gramene" id="OMERI10G08310.1">
    <property type="protein sequence ID" value="OMERI10G08310.1"/>
    <property type="gene ID" value="OMERI10G08310"/>
</dbReference>
<dbReference type="Gene3D" id="1.25.40.420">
    <property type="match status" value="1"/>
</dbReference>
<dbReference type="InterPro" id="IPR002083">
    <property type="entry name" value="MATH/TRAF_dom"/>
</dbReference>
<evidence type="ECO:0000259" key="5">
    <source>
        <dbReference type="PROSITE" id="PS50144"/>
    </source>
</evidence>
<dbReference type="InterPro" id="IPR011333">
    <property type="entry name" value="SKP1/BTB/POZ_sf"/>
</dbReference>
<dbReference type="InterPro" id="IPR000210">
    <property type="entry name" value="BTB/POZ_dom"/>
</dbReference>
<sequence>MKATAGLVEAQRRPARSKAVRRRQGSCGGLDVYGQASVEVEASAPTSPSDVGLDAGMTTTTTAAAAALTSSVGDGPPPSRSTTTITAGRTYHILKIEGYSSTLKAGRGQALRSSPFSAGGRTWYISYYPNGGRETNKHCISFFIHLDDDTVNDDVMAQVTFSLLDRHGNPVRSHTVTTTLYNFSVASSNALGFENFIRRDDLQRSEYLNDDCFAIAVRLVITEESPSFTVPPSNMHLDYGDLLSSKEGTDVEFVVGGETFAAHRLVLAARSPVFKAELFKPMEEGTTDVIKIDNMDAQVFKALLVFIYTDTWPEIGQDETTMVQQLLVAANKYSLSRLKIMCEDKLCSYIDTSSVVTMLMLADKYQCHGLKKVCFNFLASSRALSLVMKADNFWCLIQSHPTMLKDLIYNIVTHQLEIKLSV</sequence>
<dbReference type="Pfam" id="PF00651">
    <property type="entry name" value="BTB"/>
    <property type="match status" value="1"/>
</dbReference>
<dbReference type="eggNOG" id="KOG1987">
    <property type="taxonomic scope" value="Eukaryota"/>
</dbReference>
<dbReference type="HOGENOM" id="CLU_004253_2_1_1"/>
<feature type="region of interest" description="Disordered" evidence="3">
    <location>
        <begin position="1"/>
        <end position="23"/>
    </location>
</feature>
<comment type="similarity">
    <text evidence="2">Belongs to the Tdpoz family.</text>
</comment>
<organism evidence="6">
    <name type="scientific">Oryza meridionalis</name>
    <dbReference type="NCBI Taxonomy" id="40149"/>
    <lineage>
        <taxon>Eukaryota</taxon>
        <taxon>Viridiplantae</taxon>
        <taxon>Streptophyta</taxon>
        <taxon>Embryophyta</taxon>
        <taxon>Tracheophyta</taxon>
        <taxon>Spermatophyta</taxon>
        <taxon>Magnoliopsida</taxon>
        <taxon>Liliopsida</taxon>
        <taxon>Poales</taxon>
        <taxon>Poaceae</taxon>
        <taxon>BOP clade</taxon>
        <taxon>Oryzoideae</taxon>
        <taxon>Oryzeae</taxon>
        <taxon>Oryzinae</taxon>
        <taxon>Oryza</taxon>
    </lineage>
</organism>
<evidence type="ECO:0000313" key="6">
    <source>
        <dbReference type="EnsemblPlants" id="OMERI10G08310.1"/>
    </source>
</evidence>
<dbReference type="EnsemblPlants" id="OMERI10G08310.1">
    <property type="protein sequence ID" value="OMERI10G08310.1"/>
    <property type="gene ID" value="OMERI10G08310"/>
</dbReference>
<evidence type="ECO:0008006" key="8">
    <source>
        <dbReference type="Google" id="ProtNLM"/>
    </source>
</evidence>
<dbReference type="PANTHER" id="PTHR26379:SF382">
    <property type="entry name" value="OS10G0435900 PROTEIN"/>
    <property type="match status" value="1"/>
</dbReference>
<feature type="domain" description="MATH" evidence="5">
    <location>
        <begin position="89"/>
        <end position="219"/>
    </location>
</feature>
<dbReference type="SMART" id="SM00061">
    <property type="entry name" value="MATH"/>
    <property type="match status" value="1"/>
</dbReference>
<dbReference type="CDD" id="cd18280">
    <property type="entry name" value="BTB_POZ_BPM_plant"/>
    <property type="match status" value="1"/>
</dbReference>
<dbReference type="GO" id="GO:0016567">
    <property type="term" value="P:protein ubiquitination"/>
    <property type="evidence" value="ECO:0007669"/>
    <property type="project" value="InterPro"/>
</dbReference>
<name>A0A0E0EY90_9ORYZ</name>
<evidence type="ECO:0000256" key="3">
    <source>
        <dbReference type="SAM" id="MobiDB-lite"/>
    </source>
</evidence>
<reference evidence="6" key="1">
    <citation type="submission" date="2015-04" db="UniProtKB">
        <authorList>
            <consortium name="EnsemblPlants"/>
        </authorList>
    </citation>
    <scope>IDENTIFICATION</scope>
</reference>
<accession>A0A0E0EY90</accession>
<comment type="pathway">
    <text evidence="1">Protein modification; protein ubiquitination.</text>
</comment>
<protein>
    <recommendedName>
        <fullName evidence="8">BTB domain-containing protein</fullName>
    </recommendedName>
</protein>
<proteinExistence type="inferred from homology"/>
<evidence type="ECO:0000313" key="7">
    <source>
        <dbReference type="Proteomes" id="UP000008021"/>
    </source>
</evidence>
<dbReference type="AlphaFoldDB" id="A0A0E0EY90"/>
<dbReference type="Gene3D" id="3.30.710.10">
    <property type="entry name" value="Potassium Channel Kv1.1, Chain A"/>
    <property type="match status" value="1"/>
</dbReference>
<reference evidence="6" key="2">
    <citation type="submission" date="2018-05" db="EMBL/GenBank/DDBJ databases">
        <title>OmerRS3 (Oryza meridionalis Reference Sequence Version 3).</title>
        <authorList>
            <person name="Zhang J."/>
            <person name="Kudrna D."/>
            <person name="Lee S."/>
            <person name="Talag J."/>
            <person name="Welchert J."/>
            <person name="Wing R.A."/>
        </authorList>
    </citation>
    <scope>NUCLEOTIDE SEQUENCE [LARGE SCALE GENOMIC DNA]</scope>
    <source>
        <strain evidence="6">cv. OR44</strain>
    </source>
</reference>
<dbReference type="PANTHER" id="PTHR26379">
    <property type="entry name" value="BTB/POZ AND MATH DOMAIN-CONTAINING PROTEIN 1"/>
    <property type="match status" value="1"/>
</dbReference>
<feature type="domain" description="BTB" evidence="4">
    <location>
        <begin position="249"/>
        <end position="310"/>
    </location>
</feature>